<accession>A0A1L3MX86</accession>
<evidence type="ECO:0008006" key="3">
    <source>
        <dbReference type="Google" id="ProtNLM"/>
    </source>
</evidence>
<dbReference type="KEGG" id="bwh:A9C19_04610"/>
<dbReference type="Proteomes" id="UP000181936">
    <property type="component" value="Chromosome"/>
</dbReference>
<evidence type="ECO:0000313" key="1">
    <source>
        <dbReference type="EMBL" id="APH06959.1"/>
    </source>
</evidence>
<dbReference type="AlphaFoldDB" id="A0A1L3MX86"/>
<reference evidence="1 2" key="1">
    <citation type="journal article" date="2016" name="Sci. Rep.">
        <title>Complete genome sequence and transcriptomic analysis of a novel marine strain Bacillus weihaiensis reveals the mechanism of brown algae degradation.</title>
        <authorList>
            <person name="Zhu Y."/>
            <person name="Chen P."/>
            <person name="Bao Y."/>
            <person name="Men Y."/>
            <person name="Zeng Y."/>
            <person name="Yang J."/>
            <person name="Sun J."/>
            <person name="Sun Y."/>
        </authorList>
    </citation>
    <scope>NUCLEOTIDE SEQUENCE [LARGE SCALE GENOMIC DNA]</scope>
    <source>
        <strain evidence="1 2">Alg07</strain>
    </source>
</reference>
<dbReference type="Pfam" id="PF11167">
    <property type="entry name" value="DUF2953"/>
    <property type="match status" value="1"/>
</dbReference>
<protein>
    <recommendedName>
        <fullName evidence="3">DUF2953 domain-containing protein</fullName>
    </recommendedName>
</protein>
<evidence type="ECO:0000313" key="2">
    <source>
        <dbReference type="Proteomes" id="UP000181936"/>
    </source>
</evidence>
<organism evidence="1 2">
    <name type="scientific">Bacillus weihaiensis</name>
    <dbReference type="NCBI Taxonomy" id="1547283"/>
    <lineage>
        <taxon>Bacteria</taxon>
        <taxon>Bacillati</taxon>
        <taxon>Bacillota</taxon>
        <taxon>Bacilli</taxon>
        <taxon>Bacillales</taxon>
        <taxon>Bacillaceae</taxon>
        <taxon>Bacillus</taxon>
    </lineage>
</organism>
<gene>
    <name evidence="1" type="ORF">A9C19_04610</name>
</gene>
<dbReference type="EMBL" id="CP016020">
    <property type="protein sequence ID" value="APH06959.1"/>
    <property type="molecule type" value="Genomic_DNA"/>
</dbReference>
<proteinExistence type="predicted"/>
<dbReference type="InterPro" id="IPR021338">
    <property type="entry name" value="DUF2953"/>
</dbReference>
<sequence>MYWIIGILSFFFILLLFILITKVTITLDLHHVDDQDHINIHLRAWNGLIKYTITIPFLKVDDEANIIVKQEHQIGEENSENKVKDKKNKITPEEEVKALKDMNELLEHVVGLHKIVRRFLKKIKIKKFEWHSQIGIGDAAHTGLITGVAWTIKGATLGLVSDYMKLQTTPTITITPEFNQICSRTKLQCIFQFRIGQAILAGIKFIKYWKGGRPHLKSKPFSFFSN</sequence>
<keyword evidence="2" id="KW-1185">Reference proteome</keyword>
<name>A0A1L3MX86_9BACI</name>
<dbReference type="STRING" id="1547283.A9C19_04610"/>